<evidence type="ECO:0008006" key="3">
    <source>
        <dbReference type="Google" id="ProtNLM"/>
    </source>
</evidence>
<dbReference type="Pfam" id="PF00132">
    <property type="entry name" value="Hexapep"/>
    <property type="match status" value="1"/>
</dbReference>
<protein>
    <recommendedName>
        <fullName evidence="3">Maltose O-acetyltransferase</fullName>
    </recommendedName>
</protein>
<dbReference type="AlphaFoldDB" id="A0A1I1AC41"/>
<dbReference type="STRING" id="988821.SAMN05421867_1173"/>
<organism evidence="1 2">
    <name type="scientific">Cellulomonas marina</name>
    <dbReference type="NCBI Taxonomy" id="988821"/>
    <lineage>
        <taxon>Bacteria</taxon>
        <taxon>Bacillati</taxon>
        <taxon>Actinomycetota</taxon>
        <taxon>Actinomycetes</taxon>
        <taxon>Micrococcales</taxon>
        <taxon>Cellulomonadaceae</taxon>
        <taxon>Cellulomonas</taxon>
    </lineage>
</organism>
<dbReference type="SUPFAM" id="SSF51161">
    <property type="entry name" value="Trimeric LpxA-like enzymes"/>
    <property type="match status" value="1"/>
</dbReference>
<dbReference type="Gene3D" id="2.160.10.10">
    <property type="entry name" value="Hexapeptide repeat proteins"/>
    <property type="match status" value="1"/>
</dbReference>
<dbReference type="PANTHER" id="PTHR23416">
    <property type="entry name" value="SIALIC ACID SYNTHASE-RELATED"/>
    <property type="match status" value="1"/>
</dbReference>
<accession>A0A1I1AC41</accession>
<dbReference type="EMBL" id="FOKA01000017">
    <property type="protein sequence ID" value="SFB35565.1"/>
    <property type="molecule type" value="Genomic_DNA"/>
</dbReference>
<dbReference type="InterPro" id="IPR001451">
    <property type="entry name" value="Hexapep"/>
</dbReference>
<dbReference type="Proteomes" id="UP000199012">
    <property type="component" value="Unassembled WGS sequence"/>
</dbReference>
<evidence type="ECO:0000313" key="2">
    <source>
        <dbReference type="Proteomes" id="UP000199012"/>
    </source>
</evidence>
<sequence>MRGLAALRRRARGLEPPPDPFGADPAVPGPPPARWSLAVNVLSMWTSWSPGHRAAWLRLCGVRLGPGVLVQPCHIGSPRVVIGERSYIGVGCTLDARDKITIGARVALGDEVMLLTSTHALDDPAQRAGTPLGRPVHVGDGCWLGARVTVLPGVTIGEGCVVATGAVVVRDCAPHGLYAGVPARRVRDLPTDPPAQA</sequence>
<reference evidence="1 2" key="1">
    <citation type="submission" date="2016-10" db="EMBL/GenBank/DDBJ databases">
        <authorList>
            <person name="de Groot N.N."/>
        </authorList>
    </citation>
    <scope>NUCLEOTIDE SEQUENCE [LARGE SCALE GENOMIC DNA]</scope>
    <source>
        <strain evidence="1 2">CGMCC 4.6945</strain>
    </source>
</reference>
<dbReference type="InterPro" id="IPR011004">
    <property type="entry name" value="Trimer_LpxA-like_sf"/>
</dbReference>
<dbReference type="RefSeq" id="WP_239078914.1">
    <property type="nucleotide sequence ID" value="NZ_BONM01000020.1"/>
</dbReference>
<keyword evidence="2" id="KW-1185">Reference proteome</keyword>
<proteinExistence type="predicted"/>
<name>A0A1I1AC41_9CELL</name>
<evidence type="ECO:0000313" key="1">
    <source>
        <dbReference type="EMBL" id="SFB35565.1"/>
    </source>
</evidence>
<dbReference type="InterPro" id="IPR051159">
    <property type="entry name" value="Hexapeptide_acetyltransf"/>
</dbReference>
<gene>
    <name evidence="1" type="ORF">SAMN05421867_1173</name>
</gene>
<dbReference type="CDD" id="cd04647">
    <property type="entry name" value="LbH_MAT_like"/>
    <property type="match status" value="1"/>
</dbReference>